<gene>
    <name evidence="2" type="ORF">F2Q69_00006730</name>
</gene>
<name>A0A8S9PBU9_BRACR</name>
<dbReference type="Proteomes" id="UP000712600">
    <property type="component" value="Unassembled WGS sequence"/>
</dbReference>
<feature type="chain" id="PRO_5035945411" description="Secreted protein" evidence="1">
    <location>
        <begin position="17"/>
        <end position="128"/>
    </location>
</feature>
<evidence type="ECO:0000313" key="3">
    <source>
        <dbReference type="Proteomes" id="UP000712600"/>
    </source>
</evidence>
<feature type="signal peptide" evidence="1">
    <location>
        <begin position="1"/>
        <end position="16"/>
    </location>
</feature>
<evidence type="ECO:0000256" key="1">
    <source>
        <dbReference type="SAM" id="SignalP"/>
    </source>
</evidence>
<evidence type="ECO:0000313" key="2">
    <source>
        <dbReference type="EMBL" id="KAF3515194.1"/>
    </source>
</evidence>
<protein>
    <recommendedName>
        <fullName evidence="4">Secreted protein</fullName>
    </recommendedName>
</protein>
<sequence>MLLLRIFLLCPPPASLHRYRVRVVVLCNVHLISSSFLGPILGSPFNGGASLVVLPPSIRVFRGCISRGWVRNWRRFFLIVLRDELFLEIPGLQLRAVKVFPHFVPTTWSVHPSCSSRPEPPRGVQDCP</sequence>
<evidence type="ECO:0008006" key="4">
    <source>
        <dbReference type="Google" id="ProtNLM"/>
    </source>
</evidence>
<comment type="caution">
    <text evidence="2">The sequence shown here is derived from an EMBL/GenBank/DDBJ whole genome shotgun (WGS) entry which is preliminary data.</text>
</comment>
<reference evidence="2" key="1">
    <citation type="submission" date="2019-12" db="EMBL/GenBank/DDBJ databases">
        <title>Genome sequencing and annotation of Brassica cretica.</title>
        <authorList>
            <person name="Studholme D.J."/>
            <person name="Sarris P."/>
        </authorList>
    </citation>
    <scope>NUCLEOTIDE SEQUENCE</scope>
    <source>
        <strain evidence="2">PFS-109/04</strain>
        <tissue evidence="2">Leaf</tissue>
    </source>
</reference>
<proteinExistence type="predicted"/>
<keyword evidence="1" id="KW-0732">Signal</keyword>
<accession>A0A8S9PBU9</accession>
<dbReference type="EMBL" id="QGKX02001521">
    <property type="protein sequence ID" value="KAF3515194.1"/>
    <property type="molecule type" value="Genomic_DNA"/>
</dbReference>
<organism evidence="2 3">
    <name type="scientific">Brassica cretica</name>
    <name type="common">Mustard</name>
    <dbReference type="NCBI Taxonomy" id="69181"/>
    <lineage>
        <taxon>Eukaryota</taxon>
        <taxon>Viridiplantae</taxon>
        <taxon>Streptophyta</taxon>
        <taxon>Embryophyta</taxon>
        <taxon>Tracheophyta</taxon>
        <taxon>Spermatophyta</taxon>
        <taxon>Magnoliopsida</taxon>
        <taxon>eudicotyledons</taxon>
        <taxon>Gunneridae</taxon>
        <taxon>Pentapetalae</taxon>
        <taxon>rosids</taxon>
        <taxon>malvids</taxon>
        <taxon>Brassicales</taxon>
        <taxon>Brassicaceae</taxon>
        <taxon>Brassiceae</taxon>
        <taxon>Brassica</taxon>
    </lineage>
</organism>
<dbReference type="AlphaFoldDB" id="A0A8S9PBU9"/>